<reference evidence="6 7" key="1">
    <citation type="submission" date="2018-04" db="EMBL/GenBank/DDBJ databases">
        <title>Pelagivirga bohaiensis gen. nov., sp. nov., a bacterium isolated from the Bohai Sea.</title>
        <authorList>
            <person name="Ji X."/>
        </authorList>
    </citation>
    <scope>NUCLEOTIDE SEQUENCE [LARGE SCALE GENOMIC DNA]</scope>
    <source>
        <strain evidence="6 7">BH-SD19</strain>
    </source>
</reference>
<evidence type="ECO:0000313" key="6">
    <source>
        <dbReference type="EMBL" id="PVA11154.1"/>
    </source>
</evidence>
<comment type="caution">
    <text evidence="6">The sequence shown here is derived from an EMBL/GenBank/DDBJ whole genome shotgun (WGS) entry which is preliminary data.</text>
</comment>
<dbReference type="Gene3D" id="3.90.1590.10">
    <property type="entry name" value="glutathione-dependent formaldehyde- activating enzyme (gfa)"/>
    <property type="match status" value="1"/>
</dbReference>
<sequence length="170" mass="18130">MPSLGAASCARCRATAQPDPRRRSMPHTGSCLCGAARYSFDTPVTQAGACHCSMCRKWSGGIGLAVEVASDGLSIDQGDTIKVYKSSEWGERAFCGACGSSLWFRLVAPGPQHGTYYLNMGGLDDTDGISLAMEMFIDAKPKGYALEGDHQRITAAEFYAMIEADIAKTT</sequence>
<dbReference type="SUPFAM" id="SSF51316">
    <property type="entry name" value="Mss4-like"/>
    <property type="match status" value="1"/>
</dbReference>
<accession>A0A2T7G9Q2</accession>
<evidence type="ECO:0000256" key="2">
    <source>
        <dbReference type="ARBA" id="ARBA00022723"/>
    </source>
</evidence>
<name>A0A2T7G9Q2_9RHOB</name>
<dbReference type="OrthoDB" id="9807246at2"/>
<evidence type="ECO:0000259" key="5">
    <source>
        <dbReference type="PROSITE" id="PS51891"/>
    </source>
</evidence>
<dbReference type="PANTHER" id="PTHR33337">
    <property type="entry name" value="GFA DOMAIN-CONTAINING PROTEIN"/>
    <property type="match status" value="1"/>
</dbReference>
<dbReference type="EMBL" id="QCYH01000002">
    <property type="protein sequence ID" value="PVA11154.1"/>
    <property type="molecule type" value="Genomic_DNA"/>
</dbReference>
<dbReference type="GO" id="GO:0046872">
    <property type="term" value="F:metal ion binding"/>
    <property type="evidence" value="ECO:0007669"/>
    <property type="project" value="UniProtKB-KW"/>
</dbReference>
<feature type="domain" description="CENP-V/GFA" evidence="5">
    <location>
        <begin position="27"/>
        <end position="160"/>
    </location>
</feature>
<comment type="similarity">
    <text evidence="1">Belongs to the Gfa family.</text>
</comment>
<dbReference type="GO" id="GO:0016846">
    <property type="term" value="F:carbon-sulfur lyase activity"/>
    <property type="evidence" value="ECO:0007669"/>
    <property type="project" value="InterPro"/>
</dbReference>
<evidence type="ECO:0000313" key="7">
    <source>
        <dbReference type="Proteomes" id="UP000244446"/>
    </source>
</evidence>
<dbReference type="InterPro" id="IPR006913">
    <property type="entry name" value="CENP-V/GFA"/>
</dbReference>
<dbReference type="AlphaFoldDB" id="A0A2T7G9Q2"/>
<keyword evidence="4" id="KW-0456">Lyase</keyword>
<proteinExistence type="inferred from homology"/>
<gene>
    <name evidence="6" type="ORF">DC366_05180</name>
</gene>
<keyword evidence="2" id="KW-0479">Metal-binding</keyword>
<dbReference type="Pfam" id="PF04828">
    <property type="entry name" value="GFA"/>
    <property type="match status" value="1"/>
</dbReference>
<protein>
    <submittedName>
        <fullName evidence="6">Aldehyde-activating protein</fullName>
    </submittedName>
</protein>
<dbReference type="PROSITE" id="PS51891">
    <property type="entry name" value="CENP_V_GFA"/>
    <property type="match status" value="1"/>
</dbReference>
<evidence type="ECO:0000256" key="3">
    <source>
        <dbReference type="ARBA" id="ARBA00022833"/>
    </source>
</evidence>
<evidence type="ECO:0000256" key="1">
    <source>
        <dbReference type="ARBA" id="ARBA00005495"/>
    </source>
</evidence>
<dbReference type="PANTHER" id="PTHR33337:SF40">
    <property type="entry name" value="CENP-V_GFA DOMAIN-CONTAINING PROTEIN-RELATED"/>
    <property type="match status" value="1"/>
</dbReference>
<keyword evidence="3" id="KW-0862">Zinc</keyword>
<organism evidence="6 7">
    <name type="scientific">Pelagivirga sediminicola</name>
    <dbReference type="NCBI Taxonomy" id="2170575"/>
    <lineage>
        <taxon>Bacteria</taxon>
        <taxon>Pseudomonadati</taxon>
        <taxon>Pseudomonadota</taxon>
        <taxon>Alphaproteobacteria</taxon>
        <taxon>Rhodobacterales</taxon>
        <taxon>Paracoccaceae</taxon>
        <taxon>Pelagivirga</taxon>
    </lineage>
</organism>
<evidence type="ECO:0000256" key="4">
    <source>
        <dbReference type="ARBA" id="ARBA00023239"/>
    </source>
</evidence>
<keyword evidence="7" id="KW-1185">Reference proteome</keyword>
<dbReference type="InterPro" id="IPR011057">
    <property type="entry name" value="Mss4-like_sf"/>
</dbReference>
<dbReference type="Proteomes" id="UP000244446">
    <property type="component" value="Unassembled WGS sequence"/>
</dbReference>